<keyword evidence="3" id="KW-1185">Reference proteome</keyword>
<proteinExistence type="predicted"/>
<dbReference type="Proteomes" id="UP001204851">
    <property type="component" value="Unassembled WGS sequence"/>
</dbReference>
<sequence>MARILPEWRQPFTMEGMKTLFSMLFKAVATALGLVLMAGLLLAGLLTAAVVLVWARLRGRPLPAVNLRWGRAGGFPAAGPAAAGDVVDIEAREVAPVARVGGPVSSTPHQG</sequence>
<evidence type="ECO:0000313" key="3">
    <source>
        <dbReference type="Proteomes" id="UP001204851"/>
    </source>
</evidence>
<dbReference type="RefSeq" id="WP_252767874.1">
    <property type="nucleotide sequence ID" value="NZ_JAMXMC010000001.1"/>
</dbReference>
<feature type="transmembrane region" description="Helical" evidence="1">
    <location>
        <begin position="20"/>
        <end position="53"/>
    </location>
</feature>
<accession>A0ABT1BJ31</accession>
<keyword evidence="1" id="KW-0472">Membrane</keyword>
<comment type="caution">
    <text evidence="2">The sequence shown here is derived from an EMBL/GenBank/DDBJ whole genome shotgun (WGS) entry which is preliminary data.</text>
</comment>
<protein>
    <submittedName>
        <fullName evidence="2">Uncharacterized protein</fullName>
    </submittedName>
</protein>
<name>A0ABT1BJ31_9BURK</name>
<evidence type="ECO:0000313" key="2">
    <source>
        <dbReference type="EMBL" id="MCO5975432.1"/>
    </source>
</evidence>
<reference evidence="2 3" key="1">
    <citation type="submission" date="2022-06" db="EMBL/GenBank/DDBJ databases">
        <title>Ideonella sp. NS12-5 Genome sequencing and assembly.</title>
        <authorList>
            <person name="Jung Y."/>
        </authorList>
    </citation>
    <scope>NUCLEOTIDE SEQUENCE [LARGE SCALE GENOMIC DNA]</scope>
    <source>
        <strain evidence="2 3">NS12-5</strain>
    </source>
</reference>
<organism evidence="2 3">
    <name type="scientific">Ideonella oryzae</name>
    <dbReference type="NCBI Taxonomy" id="2937441"/>
    <lineage>
        <taxon>Bacteria</taxon>
        <taxon>Pseudomonadati</taxon>
        <taxon>Pseudomonadota</taxon>
        <taxon>Betaproteobacteria</taxon>
        <taxon>Burkholderiales</taxon>
        <taxon>Sphaerotilaceae</taxon>
        <taxon>Ideonella</taxon>
    </lineage>
</organism>
<dbReference type="EMBL" id="JAMXMC010000001">
    <property type="protein sequence ID" value="MCO5975432.1"/>
    <property type="molecule type" value="Genomic_DNA"/>
</dbReference>
<evidence type="ECO:0000256" key="1">
    <source>
        <dbReference type="SAM" id="Phobius"/>
    </source>
</evidence>
<keyword evidence="1" id="KW-1133">Transmembrane helix</keyword>
<gene>
    <name evidence="2" type="ORF">M0L44_01680</name>
</gene>
<keyword evidence="1" id="KW-0812">Transmembrane</keyword>